<name>A0AA42LJJ8_9GAMM</name>
<reference evidence="2" key="1">
    <citation type="submission" date="2022-09" db="EMBL/GenBank/DDBJ databases">
        <title>Intensive care unit water sources are persistently colonized with multi-drug resistant bacteria and are the site of extensive horizontal gene transfer of antibiotic resistance genes.</title>
        <authorList>
            <person name="Diorio-Toth L."/>
        </authorList>
    </citation>
    <scope>NUCLEOTIDE SEQUENCE</scope>
    <source>
        <strain evidence="2">GD03863</strain>
    </source>
</reference>
<gene>
    <name evidence="2" type="ORF">N5D41_00180</name>
</gene>
<dbReference type="EMBL" id="JAOCDH010000001">
    <property type="protein sequence ID" value="MDH0699903.1"/>
    <property type="molecule type" value="Genomic_DNA"/>
</dbReference>
<proteinExistence type="predicted"/>
<protein>
    <recommendedName>
        <fullName evidence="4">Secreted protein</fullName>
    </recommendedName>
</protein>
<evidence type="ECO:0000313" key="2">
    <source>
        <dbReference type="EMBL" id="MDH0699903.1"/>
    </source>
</evidence>
<keyword evidence="1" id="KW-0732">Signal</keyword>
<evidence type="ECO:0008006" key="4">
    <source>
        <dbReference type="Google" id="ProtNLM"/>
    </source>
</evidence>
<dbReference type="Proteomes" id="UP001161137">
    <property type="component" value="Unassembled WGS sequence"/>
</dbReference>
<sequence>MKKLLITAALLSFSSLSQAGNYATCLLDKLPGVQNHGASVSAVRVCQSKYPGGLAGVEQGAGRGLFASYDSGDECTYDKAKDTRYTGAVRVMAEACMRLYNKPQPPARKPDLFDEFNIKP</sequence>
<accession>A0AA42LJJ8</accession>
<feature type="signal peptide" evidence="1">
    <location>
        <begin position="1"/>
        <end position="19"/>
    </location>
</feature>
<feature type="chain" id="PRO_5041370082" description="Secreted protein" evidence="1">
    <location>
        <begin position="20"/>
        <end position="120"/>
    </location>
</feature>
<dbReference type="AlphaFoldDB" id="A0AA42LJJ8"/>
<comment type="caution">
    <text evidence="2">The sequence shown here is derived from an EMBL/GenBank/DDBJ whole genome shotgun (WGS) entry which is preliminary data.</text>
</comment>
<evidence type="ECO:0000313" key="3">
    <source>
        <dbReference type="Proteomes" id="UP001161137"/>
    </source>
</evidence>
<organism evidence="2 3">
    <name type="scientific">Ectopseudomonas toyotomiensis</name>
    <dbReference type="NCBI Taxonomy" id="554344"/>
    <lineage>
        <taxon>Bacteria</taxon>
        <taxon>Pseudomonadati</taxon>
        <taxon>Pseudomonadota</taxon>
        <taxon>Gammaproteobacteria</taxon>
        <taxon>Pseudomonadales</taxon>
        <taxon>Pseudomonadaceae</taxon>
        <taxon>Ectopseudomonas</taxon>
    </lineage>
</organism>
<evidence type="ECO:0000256" key="1">
    <source>
        <dbReference type="SAM" id="SignalP"/>
    </source>
</evidence>
<dbReference type="RefSeq" id="WP_196456305.1">
    <property type="nucleotide sequence ID" value="NZ_JACFYY010000001.1"/>
</dbReference>